<dbReference type="EMBL" id="MU006578">
    <property type="protein sequence ID" value="KAF2746337.1"/>
    <property type="molecule type" value="Genomic_DNA"/>
</dbReference>
<evidence type="ECO:0000313" key="3">
    <source>
        <dbReference type="Proteomes" id="UP000799440"/>
    </source>
</evidence>
<organism evidence="2 3">
    <name type="scientific">Sporormia fimetaria CBS 119925</name>
    <dbReference type="NCBI Taxonomy" id="1340428"/>
    <lineage>
        <taxon>Eukaryota</taxon>
        <taxon>Fungi</taxon>
        <taxon>Dikarya</taxon>
        <taxon>Ascomycota</taxon>
        <taxon>Pezizomycotina</taxon>
        <taxon>Dothideomycetes</taxon>
        <taxon>Pleosporomycetidae</taxon>
        <taxon>Pleosporales</taxon>
        <taxon>Sporormiaceae</taxon>
        <taxon>Sporormia</taxon>
    </lineage>
</organism>
<accession>A0A6A6VB21</accession>
<name>A0A6A6VB21_9PLEO</name>
<protein>
    <submittedName>
        <fullName evidence="2">Uncharacterized protein</fullName>
    </submittedName>
</protein>
<dbReference type="OrthoDB" id="3892429at2759"/>
<reference evidence="2" key="1">
    <citation type="journal article" date="2020" name="Stud. Mycol.">
        <title>101 Dothideomycetes genomes: a test case for predicting lifestyles and emergence of pathogens.</title>
        <authorList>
            <person name="Haridas S."/>
            <person name="Albert R."/>
            <person name="Binder M."/>
            <person name="Bloem J."/>
            <person name="Labutti K."/>
            <person name="Salamov A."/>
            <person name="Andreopoulos B."/>
            <person name="Baker S."/>
            <person name="Barry K."/>
            <person name="Bills G."/>
            <person name="Bluhm B."/>
            <person name="Cannon C."/>
            <person name="Castanera R."/>
            <person name="Culley D."/>
            <person name="Daum C."/>
            <person name="Ezra D."/>
            <person name="Gonzalez J."/>
            <person name="Henrissat B."/>
            <person name="Kuo A."/>
            <person name="Liang C."/>
            <person name="Lipzen A."/>
            <person name="Lutzoni F."/>
            <person name="Magnuson J."/>
            <person name="Mondo S."/>
            <person name="Nolan M."/>
            <person name="Ohm R."/>
            <person name="Pangilinan J."/>
            <person name="Park H.-J."/>
            <person name="Ramirez L."/>
            <person name="Alfaro M."/>
            <person name="Sun H."/>
            <person name="Tritt A."/>
            <person name="Yoshinaga Y."/>
            <person name="Zwiers L.-H."/>
            <person name="Turgeon B."/>
            <person name="Goodwin S."/>
            <person name="Spatafora J."/>
            <person name="Crous P."/>
            <person name="Grigoriev I."/>
        </authorList>
    </citation>
    <scope>NUCLEOTIDE SEQUENCE</scope>
    <source>
        <strain evidence="2">CBS 119925</strain>
    </source>
</reference>
<feature type="compositionally biased region" description="Polar residues" evidence="1">
    <location>
        <begin position="346"/>
        <end position="356"/>
    </location>
</feature>
<sequence>MSPAPVATSAASSASSPQQQPQSLPATPINGGPPTFDDIFRAKFYKIVEELKSKPRDGELTAKDRKAFIETAYEATDQEYFGNRQLEDHEHRLRALTKLFFKVMAEEPWTDDWIRPHDVERKLSRYEMNMDTYDLASKHGVTTPREAIAAARQHLIKIENWDEAKNGPPPRGPWDDIEVIYIAGTVSSTATNKIDRNTIYPISVLSTAHTLHHHICKDMNRPFEMAKKFLFSNDTAYLTKLRKFACDVVDYAPHLLDNDNTTLLLVLLILARSEVTKRFENNGIRIEGSTISHRRSECVKTKLGWKNADERKPFDNVCVEIQTRVRNLCTPGRSQTSRRPKVRKSSGPSTPVTPATLTPPIGYLAPPPLNGNLQYLPQPMAPPVNYPRPVKAQPGQANGNGNANGIVGEAMDTSA</sequence>
<feature type="compositionally biased region" description="Low complexity" evidence="1">
    <location>
        <begin position="393"/>
        <end position="405"/>
    </location>
</feature>
<proteinExistence type="predicted"/>
<evidence type="ECO:0000256" key="1">
    <source>
        <dbReference type="SAM" id="MobiDB-lite"/>
    </source>
</evidence>
<feature type="region of interest" description="Disordered" evidence="1">
    <location>
        <begin position="393"/>
        <end position="415"/>
    </location>
</feature>
<feature type="region of interest" description="Disordered" evidence="1">
    <location>
        <begin position="330"/>
        <end position="360"/>
    </location>
</feature>
<dbReference type="AlphaFoldDB" id="A0A6A6VB21"/>
<evidence type="ECO:0000313" key="2">
    <source>
        <dbReference type="EMBL" id="KAF2746337.1"/>
    </source>
</evidence>
<dbReference type="Proteomes" id="UP000799440">
    <property type="component" value="Unassembled WGS sequence"/>
</dbReference>
<feature type="compositionally biased region" description="Low complexity" evidence="1">
    <location>
        <begin position="1"/>
        <end position="28"/>
    </location>
</feature>
<feature type="region of interest" description="Disordered" evidence="1">
    <location>
        <begin position="1"/>
        <end position="33"/>
    </location>
</feature>
<gene>
    <name evidence="2" type="ORF">M011DRAFT_478321</name>
</gene>
<keyword evidence="3" id="KW-1185">Reference proteome</keyword>